<name>A0A3N0Y8R6_ANAGA</name>
<accession>A0A3N0Y8R6</accession>
<comment type="caution">
    <text evidence="1">The sequence shown here is derived from an EMBL/GenBank/DDBJ whole genome shotgun (WGS) entry which is preliminary data.</text>
</comment>
<sequence length="53" mass="5935">MTRPQRSPEVSAEIESTIIHREGLIDTTASSTVPQQTVHTGVMNTILNWMKLK</sequence>
<gene>
    <name evidence="1" type="ORF">DPX16_8250</name>
</gene>
<protein>
    <submittedName>
        <fullName evidence="1">Uncharacterized protein</fullName>
    </submittedName>
</protein>
<evidence type="ECO:0000313" key="2">
    <source>
        <dbReference type="Proteomes" id="UP000281406"/>
    </source>
</evidence>
<reference evidence="1 2" key="1">
    <citation type="submission" date="2018-10" db="EMBL/GenBank/DDBJ databases">
        <title>Genome assembly for a Yunnan-Guizhou Plateau 3E fish, Anabarilius grahami (Regan), and its evolutionary and genetic applications.</title>
        <authorList>
            <person name="Jiang W."/>
        </authorList>
    </citation>
    <scope>NUCLEOTIDE SEQUENCE [LARGE SCALE GENOMIC DNA]</scope>
    <source>
        <strain evidence="1">AG-KIZ</strain>
        <tissue evidence="1">Muscle</tissue>
    </source>
</reference>
<dbReference type="EMBL" id="RJVU01049825">
    <property type="protein sequence ID" value="ROL42371.1"/>
    <property type="molecule type" value="Genomic_DNA"/>
</dbReference>
<organism evidence="1 2">
    <name type="scientific">Anabarilius grahami</name>
    <name type="common">Kanglang fish</name>
    <name type="synonym">Barilius grahami</name>
    <dbReference type="NCBI Taxonomy" id="495550"/>
    <lineage>
        <taxon>Eukaryota</taxon>
        <taxon>Metazoa</taxon>
        <taxon>Chordata</taxon>
        <taxon>Craniata</taxon>
        <taxon>Vertebrata</taxon>
        <taxon>Euteleostomi</taxon>
        <taxon>Actinopterygii</taxon>
        <taxon>Neopterygii</taxon>
        <taxon>Teleostei</taxon>
        <taxon>Ostariophysi</taxon>
        <taxon>Cypriniformes</taxon>
        <taxon>Xenocyprididae</taxon>
        <taxon>Xenocypridinae</taxon>
        <taxon>Xenocypridinae incertae sedis</taxon>
        <taxon>Anabarilius</taxon>
    </lineage>
</organism>
<dbReference type="AlphaFoldDB" id="A0A3N0Y8R6"/>
<dbReference type="Proteomes" id="UP000281406">
    <property type="component" value="Unassembled WGS sequence"/>
</dbReference>
<evidence type="ECO:0000313" key="1">
    <source>
        <dbReference type="EMBL" id="ROL42371.1"/>
    </source>
</evidence>
<keyword evidence="2" id="KW-1185">Reference proteome</keyword>
<proteinExistence type="predicted"/>